<dbReference type="Pfam" id="PF00098">
    <property type="entry name" value="zf-CCHC"/>
    <property type="match status" value="1"/>
</dbReference>
<keyword evidence="2" id="KW-0175">Coiled coil</keyword>
<accession>A0A388L113</accession>
<dbReference type="AlphaFoldDB" id="A0A388L113"/>
<feature type="region of interest" description="Disordered" evidence="3">
    <location>
        <begin position="108"/>
        <end position="132"/>
    </location>
</feature>
<reference evidence="5 6" key="1">
    <citation type="journal article" date="2018" name="Cell">
        <title>The Chara Genome: Secondary Complexity and Implications for Plant Terrestrialization.</title>
        <authorList>
            <person name="Nishiyama T."/>
            <person name="Sakayama H."/>
            <person name="Vries J.D."/>
            <person name="Buschmann H."/>
            <person name="Saint-Marcoux D."/>
            <person name="Ullrich K.K."/>
            <person name="Haas F.B."/>
            <person name="Vanderstraeten L."/>
            <person name="Becker D."/>
            <person name="Lang D."/>
            <person name="Vosolsobe S."/>
            <person name="Rombauts S."/>
            <person name="Wilhelmsson P.K.I."/>
            <person name="Janitza P."/>
            <person name="Kern R."/>
            <person name="Heyl A."/>
            <person name="Rumpler F."/>
            <person name="Villalobos L.I.A.C."/>
            <person name="Clay J.M."/>
            <person name="Skokan R."/>
            <person name="Toyoda A."/>
            <person name="Suzuki Y."/>
            <person name="Kagoshima H."/>
            <person name="Schijlen E."/>
            <person name="Tajeshwar N."/>
            <person name="Catarino B."/>
            <person name="Hetherington A.J."/>
            <person name="Saltykova A."/>
            <person name="Bonnot C."/>
            <person name="Breuninger H."/>
            <person name="Symeonidi A."/>
            <person name="Radhakrishnan G.V."/>
            <person name="Van Nieuwerburgh F."/>
            <person name="Deforce D."/>
            <person name="Chang C."/>
            <person name="Karol K.G."/>
            <person name="Hedrich R."/>
            <person name="Ulvskov P."/>
            <person name="Glockner G."/>
            <person name="Delwiche C.F."/>
            <person name="Petrasek J."/>
            <person name="Van de Peer Y."/>
            <person name="Friml J."/>
            <person name="Beilby M."/>
            <person name="Dolan L."/>
            <person name="Kohara Y."/>
            <person name="Sugano S."/>
            <person name="Fujiyama A."/>
            <person name="Delaux P.-M."/>
            <person name="Quint M."/>
            <person name="TheiBen G."/>
            <person name="Hagemann M."/>
            <person name="Harholt J."/>
            <person name="Dunand C."/>
            <person name="Zachgo S."/>
            <person name="Langdale J."/>
            <person name="Maumus F."/>
            <person name="Straeten D.V.D."/>
            <person name="Gould S.B."/>
            <person name="Rensing S.A."/>
        </authorList>
    </citation>
    <scope>NUCLEOTIDE SEQUENCE [LARGE SCALE GENOMIC DNA]</scope>
    <source>
        <strain evidence="5 6">S276</strain>
    </source>
</reference>
<sequence>MMASHTNLRITDNRSCYNCGQQGHISRYCPLPDRRINGAQSSTSTAIVPAQPLVTAPGHNVGIGTVAPFFSNQFSGDKGWLRNRVATLEEIVGNIEVKHDADEAKELAAKEEAERQRKEKEDEERRLRDKQEREELHLKMSQDLNKQWEMVCAKIDKKDQEANELVKLREDIAKLTRQPVGGAPSTSVAKPVSDIDEVARLKREQEEMRTAADRRFVLLEEKILALEKGKEEAEANAELWKAEALRPGNK</sequence>
<protein>
    <recommendedName>
        <fullName evidence="4">CCHC-type domain-containing protein</fullName>
    </recommendedName>
</protein>
<dbReference type="Gene3D" id="4.10.60.10">
    <property type="entry name" value="Zinc finger, CCHC-type"/>
    <property type="match status" value="1"/>
</dbReference>
<dbReference type="SMART" id="SM00343">
    <property type="entry name" value="ZnF_C2HC"/>
    <property type="match status" value="1"/>
</dbReference>
<evidence type="ECO:0000256" key="1">
    <source>
        <dbReference type="PROSITE-ProRule" id="PRU00047"/>
    </source>
</evidence>
<evidence type="ECO:0000259" key="4">
    <source>
        <dbReference type="PROSITE" id="PS50158"/>
    </source>
</evidence>
<dbReference type="OrthoDB" id="6361509at2759"/>
<keyword evidence="6" id="KW-1185">Reference proteome</keyword>
<dbReference type="GO" id="GO:0008270">
    <property type="term" value="F:zinc ion binding"/>
    <property type="evidence" value="ECO:0007669"/>
    <property type="project" value="UniProtKB-KW"/>
</dbReference>
<feature type="domain" description="CCHC-type" evidence="4">
    <location>
        <begin position="16"/>
        <end position="30"/>
    </location>
</feature>
<evidence type="ECO:0000313" key="5">
    <source>
        <dbReference type="EMBL" id="GBG76014.1"/>
    </source>
</evidence>
<organism evidence="5 6">
    <name type="scientific">Chara braunii</name>
    <name type="common">Braun's stonewort</name>
    <dbReference type="NCBI Taxonomy" id="69332"/>
    <lineage>
        <taxon>Eukaryota</taxon>
        <taxon>Viridiplantae</taxon>
        <taxon>Streptophyta</taxon>
        <taxon>Charophyceae</taxon>
        <taxon>Charales</taxon>
        <taxon>Characeae</taxon>
        <taxon>Chara</taxon>
    </lineage>
</organism>
<keyword evidence="1" id="KW-0862">Zinc</keyword>
<dbReference type="GO" id="GO:0003676">
    <property type="term" value="F:nucleic acid binding"/>
    <property type="evidence" value="ECO:0007669"/>
    <property type="project" value="InterPro"/>
</dbReference>
<dbReference type="Gramene" id="GBG76014">
    <property type="protein sequence ID" value="GBG76014"/>
    <property type="gene ID" value="CBR_g21254"/>
</dbReference>
<proteinExistence type="predicted"/>
<evidence type="ECO:0000313" key="6">
    <source>
        <dbReference type="Proteomes" id="UP000265515"/>
    </source>
</evidence>
<dbReference type="InterPro" id="IPR036875">
    <property type="entry name" value="Znf_CCHC_sf"/>
</dbReference>
<name>A0A388L113_CHABU</name>
<dbReference type="InterPro" id="IPR001878">
    <property type="entry name" value="Znf_CCHC"/>
</dbReference>
<comment type="caution">
    <text evidence="5">The sequence shown here is derived from an EMBL/GenBank/DDBJ whole genome shotgun (WGS) entry which is preliminary data.</text>
</comment>
<dbReference type="Proteomes" id="UP000265515">
    <property type="component" value="Unassembled WGS sequence"/>
</dbReference>
<keyword evidence="1" id="KW-0479">Metal-binding</keyword>
<evidence type="ECO:0000256" key="3">
    <source>
        <dbReference type="SAM" id="MobiDB-lite"/>
    </source>
</evidence>
<feature type="coiled-coil region" evidence="2">
    <location>
        <begin position="216"/>
        <end position="243"/>
    </location>
</feature>
<evidence type="ECO:0000256" key="2">
    <source>
        <dbReference type="SAM" id="Coils"/>
    </source>
</evidence>
<dbReference type="PROSITE" id="PS50158">
    <property type="entry name" value="ZF_CCHC"/>
    <property type="match status" value="1"/>
</dbReference>
<dbReference type="EMBL" id="BFEA01000235">
    <property type="protein sequence ID" value="GBG76014.1"/>
    <property type="molecule type" value="Genomic_DNA"/>
</dbReference>
<dbReference type="SUPFAM" id="SSF57756">
    <property type="entry name" value="Retrovirus zinc finger-like domains"/>
    <property type="match status" value="1"/>
</dbReference>
<gene>
    <name evidence="5" type="ORF">CBR_g21254</name>
</gene>
<keyword evidence="1" id="KW-0863">Zinc-finger</keyword>